<name>A0A645A2D7_9ZZZZ</name>
<dbReference type="InterPro" id="IPR037523">
    <property type="entry name" value="VOC_core"/>
</dbReference>
<feature type="domain" description="VOC" evidence="1">
    <location>
        <begin position="1"/>
        <end position="80"/>
    </location>
</feature>
<dbReference type="PROSITE" id="PS51819">
    <property type="entry name" value="VOC"/>
    <property type="match status" value="1"/>
</dbReference>
<organism evidence="2">
    <name type="scientific">bioreactor metagenome</name>
    <dbReference type="NCBI Taxonomy" id="1076179"/>
    <lineage>
        <taxon>unclassified sequences</taxon>
        <taxon>metagenomes</taxon>
        <taxon>ecological metagenomes</taxon>
    </lineage>
</organism>
<sequence length="83" mass="9518">MLKAGSQTIELVQYFHDKECNRRAGIVDHIAFIVPDMDKALKQLTQHNVPLLQDKPKVLPDKIIMFFSGPDGERLEFIENLPD</sequence>
<dbReference type="Gene3D" id="3.10.180.10">
    <property type="entry name" value="2,3-Dihydroxybiphenyl 1,2-Dioxygenase, domain 1"/>
    <property type="match status" value="1"/>
</dbReference>
<dbReference type="InterPro" id="IPR004360">
    <property type="entry name" value="Glyas_Fos-R_dOase_dom"/>
</dbReference>
<proteinExistence type="predicted"/>
<dbReference type="EMBL" id="VSSQ01011465">
    <property type="protein sequence ID" value="MPM46898.1"/>
    <property type="molecule type" value="Genomic_DNA"/>
</dbReference>
<comment type="caution">
    <text evidence="2">The sequence shown here is derived from an EMBL/GenBank/DDBJ whole genome shotgun (WGS) entry which is preliminary data.</text>
</comment>
<gene>
    <name evidence="2" type="ORF">SDC9_93605</name>
</gene>
<dbReference type="AlphaFoldDB" id="A0A645A2D7"/>
<reference evidence="2" key="1">
    <citation type="submission" date="2019-08" db="EMBL/GenBank/DDBJ databases">
        <authorList>
            <person name="Kucharzyk K."/>
            <person name="Murdoch R.W."/>
            <person name="Higgins S."/>
            <person name="Loffler F."/>
        </authorList>
    </citation>
    <scope>NUCLEOTIDE SEQUENCE</scope>
</reference>
<evidence type="ECO:0000259" key="1">
    <source>
        <dbReference type="PROSITE" id="PS51819"/>
    </source>
</evidence>
<dbReference type="Pfam" id="PF00903">
    <property type="entry name" value="Glyoxalase"/>
    <property type="match status" value="1"/>
</dbReference>
<dbReference type="InterPro" id="IPR029068">
    <property type="entry name" value="Glyas_Bleomycin-R_OHBP_Dase"/>
</dbReference>
<protein>
    <recommendedName>
        <fullName evidence="1">VOC domain-containing protein</fullName>
    </recommendedName>
</protein>
<dbReference type="SUPFAM" id="SSF54593">
    <property type="entry name" value="Glyoxalase/Bleomycin resistance protein/Dihydroxybiphenyl dioxygenase"/>
    <property type="match status" value="1"/>
</dbReference>
<accession>A0A645A2D7</accession>
<evidence type="ECO:0000313" key="2">
    <source>
        <dbReference type="EMBL" id="MPM46898.1"/>
    </source>
</evidence>